<feature type="transmembrane region" description="Helical" evidence="1">
    <location>
        <begin position="226"/>
        <end position="248"/>
    </location>
</feature>
<name>A0ABQ1PXA0_9ACTN</name>
<feature type="transmembrane region" description="Helical" evidence="1">
    <location>
        <begin position="134"/>
        <end position="151"/>
    </location>
</feature>
<evidence type="ECO:0008006" key="4">
    <source>
        <dbReference type="Google" id="ProtNLM"/>
    </source>
</evidence>
<dbReference type="Proteomes" id="UP000630594">
    <property type="component" value="Unassembled WGS sequence"/>
</dbReference>
<keyword evidence="1" id="KW-1133">Transmembrane helix</keyword>
<feature type="transmembrane region" description="Helical" evidence="1">
    <location>
        <begin position="190"/>
        <end position="214"/>
    </location>
</feature>
<keyword evidence="1" id="KW-0472">Membrane</keyword>
<evidence type="ECO:0000313" key="2">
    <source>
        <dbReference type="EMBL" id="GGD06079.1"/>
    </source>
</evidence>
<proteinExistence type="predicted"/>
<evidence type="ECO:0000256" key="1">
    <source>
        <dbReference type="SAM" id="Phobius"/>
    </source>
</evidence>
<protein>
    <recommendedName>
        <fullName evidence="4">ECF transporter S component</fullName>
    </recommendedName>
</protein>
<accession>A0ABQ1PXA0</accession>
<comment type="caution">
    <text evidence="2">The sequence shown here is derived from an EMBL/GenBank/DDBJ whole genome shotgun (WGS) entry which is preliminary data.</text>
</comment>
<evidence type="ECO:0000313" key="3">
    <source>
        <dbReference type="Proteomes" id="UP000630594"/>
    </source>
</evidence>
<keyword evidence="1" id="KW-0812">Transmembrane</keyword>
<keyword evidence="3" id="KW-1185">Reference proteome</keyword>
<gene>
    <name evidence="2" type="ORF">GCM10007231_00980</name>
</gene>
<dbReference type="Gene3D" id="1.10.1760.20">
    <property type="match status" value="1"/>
</dbReference>
<dbReference type="EMBL" id="BMCK01000001">
    <property type="protein sequence ID" value="GGD06079.1"/>
    <property type="molecule type" value="Genomic_DNA"/>
</dbReference>
<organism evidence="2 3">
    <name type="scientific">Nocardioides daphniae</name>
    <dbReference type="NCBI Taxonomy" id="402297"/>
    <lineage>
        <taxon>Bacteria</taxon>
        <taxon>Bacillati</taxon>
        <taxon>Actinomycetota</taxon>
        <taxon>Actinomycetes</taxon>
        <taxon>Propionibacteriales</taxon>
        <taxon>Nocardioidaceae</taxon>
        <taxon>Nocardioides</taxon>
    </lineage>
</organism>
<reference evidence="3" key="1">
    <citation type="journal article" date="2019" name="Int. J. Syst. Evol. Microbiol.">
        <title>The Global Catalogue of Microorganisms (GCM) 10K type strain sequencing project: providing services to taxonomists for standard genome sequencing and annotation.</title>
        <authorList>
            <consortium name="The Broad Institute Genomics Platform"/>
            <consortium name="The Broad Institute Genome Sequencing Center for Infectious Disease"/>
            <person name="Wu L."/>
            <person name="Ma J."/>
        </authorList>
    </citation>
    <scope>NUCLEOTIDE SEQUENCE [LARGE SCALE GENOMIC DNA]</scope>
    <source>
        <strain evidence="3">CCM 7403</strain>
    </source>
</reference>
<feature type="transmembrane region" description="Helical" evidence="1">
    <location>
        <begin position="158"/>
        <end position="178"/>
    </location>
</feature>
<sequence length="314" mass="33585">MPVRPAGTVTLGSVDVSDVRTSDEVVLRLQALRRSAGEPSYAEIARLVARVRTARGVAPEVAMPARTTVYDAFRLGRRRLDRDLVADMTEALELEAARLGARAVAVSEQVPDESEQLPEPASAEHQGPTRRQRSALLVVCLLVNLAGMAFIDALRIPVWLDMIGTAVAAIALGPWWGVLVGVSSSGLDGLLTGAAGFWFTPVTALGALIWGYGARTFGMARTTGRFLLLNLAVASASTALAAPITWLVFSGYTPHDSSALTASLVEHLPWLLLAAFVSNLVFSVLDKMMTGFISLAVVDALTQRWPWLAAALRR</sequence>
<feature type="transmembrane region" description="Helical" evidence="1">
    <location>
        <begin position="268"/>
        <end position="285"/>
    </location>
</feature>